<reference evidence="5" key="1">
    <citation type="submission" date="2020-10" db="EMBL/GenBank/DDBJ databases">
        <authorList>
            <person name="Abbas A."/>
            <person name="Razzaq R."/>
            <person name="Waqas M."/>
            <person name="Abbas N."/>
            <person name="Nielsen T.K."/>
            <person name="Hansen L.H."/>
            <person name="Hussain S."/>
            <person name="Shahid M."/>
        </authorList>
    </citation>
    <scope>NUCLEOTIDE SEQUENCE</scope>
    <source>
        <strain evidence="5">S14</strain>
    </source>
</reference>
<evidence type="ECO:0000256" key="1">
    <source>
        <dbReference type="ARBA" id="ARBA00022729"/>
    </source>
</evidence>
<feature type="signal peptide" evidence="3">
    <location>
        <begin position="1"/>
        <end position="19"/>
    </location>
</feature>
<evidence type="ECO:0000259" key="4">
    <source>
        <dbReference type="Pfam" id="PF03968"/>
    </source>
</evidence>
<gene>
    <name evidence="5" type="ORF">IHQ68_06115</name>
</gene>
<evidence type="ECO:0000256" key="2">
    <source>
        <dbReference type="SAM" id="MobiDB-lite"/>
    </source>
</evidence>
<dbReference type="Gene3D" id="2.60.450.10">
    <property type="entry name" value="Lipopolysaccharide (LPS) transport protein A like domain"/>
    <property type="match status" value="1"/>
</dbReference>
<feature type="domain" description="Organic solvent tolerance-like N-terminal" evidence="4">
    <location>
        <begin position="43"/>
        <end position="174"/>
    </location>
</feature>
<dbReference type="EMBL" id="JADBEO010000009">
    <property type="protein sequence ID" value="MDR4306191.1"/>
    <property type="molecule type" value="Genomic_DNA"/>
</dbReference>
<sequence>MRLILAAIAALSVVSAAEAQQQNQSSVTSAFSGFSTKSDEPVNVEADNLEVRDQDQSAVFSGNVVAKQGDSVLNSRKLTIYYYQKGESPKADDRGTPKQGETAGAQAKPETGRSIRRMEAEGDVVVTQRNQRATGARGVFDVAANKVELTGGVVVSQDDNVIKGDRLKVDLNTQTSRVEGGGSGGRVQGVFTPKQAGR</sequence>
<evidence type="ECO:0000313" key="6">
    <source>
        <dbReference type="Proteomes" id="UP001181622"/>
    </source>
</evidence>
<dbReference type="PANTHER" id="PTHR36504">
    <property type="entry name" value="LIPOPOLYSACCHARIDE EXPORT SYSTEM PROTEIN LPTA"/>
    <property type="match status" value="1"/>
</dbReference>
<feature type="region of interest" description="Disordered" evidence="2">
    <location>
        <begin position="175"/>
        <end position="198"/>
    </location>
</feature>
<keyword evidence="6" id="KW-1185">Reference proteome</keyword>
<dbReference type="RefSeq" id="WP_309389856.1">
    <property type="nucleotide sequence ID" value="NZ_JADBEO010000009.1"/>
</dbReference>
<dbReference type="InterPro" id="IPR052037">
    <property type="entry name" value="LPS_export_LptA"/>
</dbReference>
<accession>A0ABU1DDL5</accession>
<keyword evidence="1 3" id="KW-0732">Signal</keyword>
<comment type="caution">
    <text evidence="5">The sequence shown here is derived from an EMBL/GenBank/DDBJ whole genome shotgun (WGS) entry which is preliminary data.</text>
</comment>
<protein>
    <recommendedName>
        <fullName evidence="4">Organic solvent tolerance-like N-terminal domain-containing protein</fullName>
    </recommendedName>
</protein>
<dbReference type="PANTHER" id="PTHR36504:SF1">
    <property type="entry name" value="LIPOPOLYSACCHARIDE EXPORT SYSTEM PROTEIN LPTA"/>
    <property type="match status" value="1"/>
</dbReference>
<dbReference type="Proteomes" id="UP001181622">
    <property type="component" value="Unassembled WGS sequence"/>
</dbReference>
<name>A0ABU1DDL5_9HYPH</name>
<dbReference type="InterPro" id="IPR005653">
    <property type="entry name" value="OstA-like_N"/>
</dbReference>
<feature type="chain" id="PRO_5046785098" description="Organic solvent tolerance-like N-terminal domain-containing protein" evidence="3">
    <location>
        <begin position="20"/>
        <end position="198"/>
    </location>
</feature>
<evidence type="ECO:0000313" key="5">
    <source>
        <dbReference type="EMBL" id="MDR4306191.1"/>
    </source>
</evidence>
<dbReference type="Pfam" id="PF03968">
    <property type="entry name" value="LptD_N"/>
    <property type="match status" value="1"/>
</dbReference>
<feature type="region of interest" description="Disordered" evidence="2">
    <location>
        <begin position="87"/>
        <end position="114"/>
    </location>
</feature>
<feature type="compositionally biased region" description="Basic and acidic residues" evidence="2">
    <location>
        <begin position="87"/>
        <end position="96"/>
    </location>
</feature>
<evidence type="ECO:0000256" key="3">
    <source>
        <dbReference type="SAM" id="SignalP"/>
    </source>
</evidence>
<organism evidence="5 6">
    <name type="scientific">Chelatococcus sambhunathii</name>
    <dbReference type="NCBI Taxonomy" id="363953"/>
    <lineage>
        <taxon>Bacteria</taxon>
        <taxon>Pseudomonadati</taxon>
        <taxon>Pseudomonadota</taxon>
        <taxon>Alphaproteobacteria</taxon>
        <taxon>Hyphomicrobiales</taxon>
        <taxon>Chelatococcaceae</taxon>
        <taxon>Chelatococcus</taxon>
    </lineage>
</organism>
<proteinExistence type="predicted"/>